<proteinExistence type="predicted"/>
<dbReference type="SUPFAM" id="SSF54001">
    <property type="entry name" value="Cysteine proteinases"/>
    <property type="match status" value="1"/>
</dbReference>
<gene>
    <name evidence="1" type="ORF">LR48_Vigan10g138200</name>
</gene>
<dbReference type="Gramene" id="KOM55490">
    <property type="protein sequence ID" value="KOM55490"/>
    <property type="gene ID" value="LR48_Vigan10g138200"/>
</dbReference>
<dbReference type="Proteomes" id="UP000053144">
    <property type="component" value="Chromosome 10"/>
</dbReference>
<dbReference type="EMBL" id="CM003380">
    <property type="protein sequence ID" value="KOM55490.1"/>
    <property type="molecule type" value="Genomic_DNA"/>
</dbReference>
<accession>A0A0L9VKC7</accession>
<organism evidence="1 2">
    <name type="scientific">Phaseolus angularis</name>
    <name type="common">Azuki bean</name>
    <name type="synonym">Vigna angularis</name>
    <dbReference type="NCBI Taxonomy" id="3914"/>
    <lineage>
        <taxon>Eukaryota</taxon>
        <taxon>Viridiplantae</taxon>
        <taxon>Streptophyta</taxon>
        <taxon>Embryophyta</taxon>
        <taxon>Tracheophyta</taxon>
        <taxon>Spermatophyta</taxon>
        <taxon>Magnoliopsida</taxon>
        <taxon>eudicotyledons</taxon>
        <taxon>Gunneridae</taxon>
        <taxon>Pentapetalae</taxon>
        <taxon>rosids</taxon>
        <taxon>fabids</taxon>
        <taxon>Fabales</taxon>
        <taxon>Fabaceae</taxon>
        <taxon>Papilionoideae</taxon>
        <taxon>50 kb inversion clade</taxon>
        <taxon>NPAAA clade</taxon>
        <taxon>indigoferoid/millettioid clade</taxon>
        <taxon>Phaseoleae</taxon>
        <taxon>Vigna</taxon>
    </lineage>
</organism>
<dbReference type="AlphaFoldDB" id="A0A0L9VKC7"/>
<evidence type="ECO:0000313" key="2">
    <source>
        <dbReference type="Proteomes" id="UP000053144"/>
    </source>
</evidence>
<dbReference type="InterPro" id="IPR038765">
    <property type="entry name" value="Papain-like_cys_pep_sf"/>
</dbReference>
<sequence length="82" mass="9881">MLQGVMGKTRGQLVQVLYPKVCNKQEDSWECGFYVMSWIKTIIRAAITDQWNERFKSTSPILEEKIKQIRQKWTAYLLQRWR</sequence>
<protein>
    <recommendedName>
        <fullName evidence="3">Ubiquitin-like protease family profile domain-containing protein</fullName>
    </recommendedName>
</protein>
<dbReference type="Gene3D" id="3.40.395.10">
    <property type="entry name" value="Adenoviral Proteinase, Chain A"/>
    <property type="match status" value="1"/>
</dbReference>
<evidence type="ECO:0000313" key="1">
    <source>
        <dbReference type="EMBL" id="KOM55490.1"/>
    </source>
</evidence>
<reference evidence="2" key="1">
    <citation type="journal article" date="2015" name="Proc. Natl. Acad. Sci. U.S.A.">
        <title>Genome sequencing of adzuki bean (Vigna angularis) provides insight into high starch and low fat accumulation and domestication.</title>
        <authorList>
            <person name="Yang K."/>
            <person name="Tian Z."/>
            <person name="Chen C."/>
            <person name="Luo L."/>
            <person name="Zhao B."/>
            <person name="Wang Z."/>
            <person name="Yu L."/>
            <person name="Li Y."/>
            <person name="Sun Y."/>
            <person name="Li W."/>
            <person name="Chen Y."/>
            <person name="Li Y."/>
            <person name="Zhang Y."/>
            <person name="Ai D."/>
            <person name="Zhao J."/>
            <person name="Shang C."/>
            <person name="Ma Y."/>
            <person name="Wu B."/>
            <person name="Wang M."/>
            <person name="Gao L."/>
            <person name="Sun D."/>
            <person name="Zhang P."/>
            <person name="Guo F."/>
            <person name="Wang W."/>
            <person name="Li Y."/>
            <person name="Wang J."/>
            <person name="Varshney R.K."/>
            <person name="Wang J."/>
            <person name="Ling H.Q."/>
            <person name="Wan P."/>
        </authorList>
    </citation>
    <scope>NUCLEOTIDE SEQUENCE</scope>
    <source>
        <strain evidence="2">cv. Jingnong 6</strain>
    </source>
</reference>
<evidence type="ECO:0008006" key="3">
    <source>
        <dbReference type="Google" id="ProtNLM"/>
    </source>
</evidence>
<name>A0A0L9VKC7_PHAAN</name>